<dbReference type="EMBL" id="BAZW01000003">
    <property type="protein sequence ID" value="GAO28495.1"/>
    <property type="molecule type" value="Genomic_DNA"/>
</dbReference>
<organism evidence="1 2">
    <name type="scientific">Geofilum rubicundum JCM 15548</name>
    <dbReference type="NCBI Taxonomy" id="1236989"/>
    <lineage>
        <taxon>Bacteria</taxon>
        <taxon>Pseudomonadati</taxon>
        <taxon>Bacteroidota</taxon>
        <taxon>Bacteroidia</taxon>
        <taxon>Marinilabiliales</taxon>
        <taxon>Marinilabiliaceae</taxon>
        <taxon>Geofilum</taxon>
    </lineage>
</organism>
<dbReference type="AlphaFoldDB" id="A0A0E9LUG5"/>
<sequence>MDKLNIGNGRQWWPLDFDYYHAYWSQIGIERSLAVRKDNLSVLEDLLTKSHIHHWMYGSSLSTLFHKGTLSLTQAYDEMAIEVPSSSKDENHFFNQLSLLGFDVVNRNDLVVVAYRKGCYVRLFRFQKGKLGYTCGTNRFSFSTVGELKVLDYNGLKLRTPGNTQVFINRMQNVPLRFVWINFLSNLGKASNYWSFYKRMVRFYSRMASVNLLLNSNWLLRTCRMEVKKLTEDEFRDMLIEPNDSPNWYWRKDHYDLITNQRKLSKVGDIIDYFKADNRLNSLTDRIVETELLDVKNAHVPLYKNLDFWQKGNNYFINSIRFSFRKGVVPYGEALEYIRKMKYPILYSSDYYKGLKVMSDMEIAGFSKKNLLTFHKGACIHGRHRVCAMMGRIIQGQPYIPMYALVYG</sequence>
<dbReference type="RefSeq" id="WP_062122298.1">
    <property type="nucleotide sequence ID" value="NZ_BAZW01000003.1"/>
</dbReference>
<keyword evidence="2" id="KW-1185">Reference proteome</keyword>
<dbReference type="STRING" id="1236989.JCM15548_1600"/>
<dbReference type="Proteomes" id="UP000032900">
    <property type="component" value="Unassembled WGS sequence"/>
</dbReference>
<comment type="caution">
    <text evidence="1">The sequence shown here is derived from an EMBL/GenBank/DDBJ whole genome shotgun (WGS) entry which is preliminary data.</text>
</comment>
<protein>
    <submittedName>
        <fullName evidence="1">Uncharacterized protein</fullName>
    </submittedName>
</protein>
<dbReference type="OrthoDB" id="9786100at2"/>
<evidence type="ECO:0000313" key="2">
    <source>
        <dbReference type="Proteomes" id="UP000032900"/>
    </source>
</evidence>
<name>A0A0E9LUG5_9BACT</name>
<gene>
    <name evidence="1" type="ORF">JCM15548_1600</name>
</gene>
<reference evidence="1 2" key="1">
    <citation type="journal article" date="2015" name="Microbes Environ.">
        <title>Distribution and evolution of nitrogen fixation genes in the phylum bacteroidetes.</title>
        <authorList>
            <person name="Inoue J."/>
            <person name="Oshima K."/>
            <person name="Suda W."/>
            <person name="Sakamoto M."/>
            <person name="Iino T."/>
            <person name="Noda S."/>
            <person name="Hongoh Y."/>
            <person name="Hattori M."/>
            <person name="Ohkuma M."/>
        </authorList>
    </citation>
    <scope>NUCLEOTIDE SEQUENCE [LARGE SCALE GENOMIC DNA]</scope>
    <source>
        <strain evidence="1">JCM 15548</strain>
    </source>
</reference>
<proteinExistence type="predicted"/>
<accession>A0A0E9LUG5</accession>
<evidence type="ECO:0000313" key="1">
    <source>
        <dbReference type="EMBL" id="GAO28495.1"/>
    </source>
</evidence>